<reference evidence="1" key="2">
    <citation type="journal article" date="2015" name="Fish Shellfish Immunol.">
        <title>Early steps in the European eel (Anguilla anguilla)-Vibrio vulnificus interaction in the gills: Role of the RtxA13 toxin.</title>
        <authorList>
            <person name="Callol A."/>
            <person name="Pajuelo D."/>
            <person name="Ebbesson L."/>
            <person name="Teles M."/>
            <person name="MacKenzie S."/>
            <person name="Amaro C."/>
        </authorList>
    </citation>
    <scope>NUCLEOTIDE SEQUENCE</scope>
</reference>
<organism evidence="1">
    <name type="scientific">Anguilla anguilla</name>
    <name type="common">European freshwater eel</name>
    <name type="synonym">Muraena anguilla</name>
    <dbReference type="NCBI Taxonomy" id="7936"/>
    <lineage>
        <taxon>Eukaryota</taxon>
        <taxon>Metazoa</taxon>
        <taxon>Chordata</taxon>
        <taxon>Craniata</taxon>
        <taxon>Vertebrata</taxon>
        <taxon>Euteleostomi</taxon>
        <taxon>Actinopterygii</taxon>
        <taxon>Neopterygii</taxon>
        <taxon>Teleostei</taxon>
        <taxon>Anguilliformes</taxon>
        <taxon>Anguillidae</taxon>
        <taxon>Anguilla</taxon>
    </lineage>
</organism>
<sequence>MQKMLTVLFLFATFHDLSVIMYQTAYLQCKHTNILTF</sequence>
<protein>
    <submittedName>
        <fullName evidence="1">Uncharacterized protein</fullName>
    </submittedName>
</protein>
<name>A0A0E9UH88_ANGAN</name>
<reference evidence="1" key="1">
    <citation type="submission" date="2014-11" db="EMBL/GenBank/DDBJ databases">
        <authorList>
            <person name="Amaro Gonzalez C."/>
        </authorList>
    </citation>
    <scope>NUCLEOTIDE SEQUENCE</scope>
</reference>
<accession>A0A0E9UH88</accession>
<dbReference type="EMBL" id="GBXM01044254">
    <property type="protein sequence ID" value="JAH64323.1"/>
    <property type="molecule type" value="Transcribed_RNA"/>
</dbReference>
<evidence type="ECO:0000313" key="1">
    <source>
        <dbReference type="EMBL" id="JAH64323.1"/>
    </source>
</evidence>
<proteinExistence type="predicted"/>
<dbReference type="AlphaFoldDB" id="A0A0E9UH88"/>